<proteinExistence type="predicted"/>
<sequence length="81" mass="8949">MVGRAVLFSAFFVVLFLHTTHADDLSNCSSKDADKLGKRQLQNTAKPSGPTKRNPCVCRHKICPLGTLCTLLPDEDGFRFL</sequence>
<feature type="chain" id="PRO_5016852398" description="WAP domain-containing protein" evidence="1">
    <location>
        <begin position="23"/>
        <end position="81"/>
    </location>
</feature>
<comment type="caution">
    <text evidence="2">The sequence shown here is derived from an EMBL/GenBank/DDBJ whole genome shotgun (WGS) entry which is preliminary data.</text>
</comment>
<keyword evidence="3" id="KW-1185">Reference proteome</keyword>
<accession>A0A368H234</accession>
<evidence type="ECO:0000256" key="1">
    <source>
        <dbReference type="SAM" id="SignalP"/>
    </source>
</evidence>
<evidence type="ECO:0000313" key="3">
    <source>
        <dbReference type="Proteomes" id="UP000252519"/>
    </source>
</evidence>
<evidence type="ECO:0008006" key="4">
    <source>
        <dbReference type="Google" id="ProtNLM"/>
    </source>
</evidence>
<dbReference type="Proteomes" id="UP000252519">
    <property type="component" value="Unassembled WGS sequence"/>
</dbReference>
<name>A0A368H234_ANCCA</name>
<keyword evidence="1" id="KW-0732">Signal</keyword>
<reference evidence="2 3" key="1">
    <citation type="submission" date="2014-10" db="EMBL/GenBank/DDBJ databases">
        <title>Draft genome of the hookworm Ancylostoma caninum.</title>
        <authorList>
            <person name="Mitreva M."/>
        </authorList>
    </citation>
    <scope>NUCLEOTIDE SEQUENCE [LARGE SCALE GENOMIC DNA]</scope>
    <source>
        <strain evidence="2 3">Baltimore</strain>
    </source>
</reference>
<evidence type="ECO:0000313" key="2">
    <source>
        <dbReference type="EMBL" id="RCN49297.1"/>
    </source>
</evidence>
<dbReference type="AlphaFoldDB" id="A0A368H234"/>
<protein>
    <recommendedName>
        <fullName evidence="4">WAP domain-containing protein</fullName>
    </recommendedName>
</protein>
<gene>
    <name evidence="2" type="ORF">ANCCAN_04547</name>
</gene>
<feature type="signal peptide" evidence="1">
    <location>
        <begin position="1"/>
        <end position="22"/>
    </location>
</feature>
<organism evidence="2 3">
    <name type="scientific">Ancylostoma caninum</name>
    <name type="common">Dog hookworm</name>
    <dbReference type="NCBI Taxonomy" id="29170"/>
    <lineage>
        <taxon>Eukaryota</taxon>
        <taxon>Metazoa</taxon>
        <taxon>Ecdysozoa</taxon>
        <taxon>Nematoda</taxon>
        <taxon>Chromadorea</taxon>
        <taxon>Rhabditida</taxon>
        <taxon>Rhabditina</taxon>
        <taxon>Rhabditomorpha</taxon>
        <taxon>Strongyloidea</taxon>
        <taxon>Ancylostomatidae</taxon>
        <taxon>Ancylostomatinae</taxon>
        <taxon>Ancylostoma</taxon>
    </lineage>
</organism>
<dbReference type="EMBL" id="JOJR01000035">
    <property type="protein sequence ID" value="RCN49297.1"/>
    <property type="molecule type" value="Genomic_DNA"/>
</dbReference>